<dbReference type="KEGG" id="mvu:Metvu_1546"/>
<dbReference type="InterPro" id="IPR012340">
    <property type="entry name" value="NA-bd_OB-fold"/>
</dbReference>
<dbReference type="RefSeq" id="WP_015733618.1">
    <property type="nucleotide sequence ID" value="NC_013407.1"/>
</dbReference>
<dbReference type="Pfam" id="PF04919">
    <property type="entry name" value="DUF655"/>
    <property type="match status" value="1"/>
</dbReference>
<accession>C9RDM0</accession>
<sequence>MVRGQYKTKKRHEEGISFPKKNKPQKFENYAWVLDYLPYGYTDKPNEPIVQGLGEYQFLLMEMSPKPNVEIELGERVYIGKGKRDKIDHVIKMIKYETLTSTAKSELIYSISEAVKMQEERFIRFFNECPPITTRLHTLELLPEIKKKYMWKIIEEREIKKFESFKDFEERIGKNPVRIIAKRVEKELSDDKKDKYYLFVKWKKGIILNEEDMAYYLKE</sequence>
<dbReference type="HOGENOM" id="CLU_076814_1_0_2"/>
<evidence type="ECO:0000313" key="2">
    <source>
        <dbReference type="EMBL" id="ACX73399.1"/>
    </source>
</evidence>
<organism evidence="2 3">
    <name type="scientific">Methanocaldococcus vulcanius (strain ATCC 700851 / DSM 12094 / M7)</name>
    <name type="common">Methanococcus vulcanius</name>
    <dbReference type="NCBI Taxonomy" id="579137"/>
    <lineage>
        <taxon>Archaea</taxon>
        <taxon>Methanobacteriati</taxon>
        <taxon>Methanobacteriota</taxon>
        <taxon>Methanomada group</taxon>
        <taxon>Methanococci</taxon>
        <taxon>Methanococcales</taxon>
        <taxon>Methanocaldococcaceae</taxon>
        <taxon>Methanocaldococcus</taxon>
    </lineage>
</organism>
<dbReference type="eggNOG" id="arCOG04130">
    <property type="taxonomic scope" value="Archaea"/>
</dbReference>
<dbReference type="AlphaFoldDB" id="C9RDM0"/>
<dbReference type="Gene3D" id="1.10.150.280">
    <property type="entry name" value="AF1531-like domain"/>
    <property type="match status" value="1"/>
</dbReference>
<evidence type="ECO:0008006" key="4">
    <source>
        <dbReference type="Google" id="ProtNLM"/>
    </source>
</evidence>
<dbReference type="Gene3D" id="2.40.50.140">
    <property type="entry name" value="Nucleic acid-binding proteins"/>
    <property type="match status" value="1"/>
</dbReference>
<evidence type="ECO:0000256" key="1">
    <source>
        <dbReference type="SAM" id="MobiDB-lite"/>
    </source>
</evidence>
<name>C9RDM0_METVM</name>
<dbReference type="SUPFAM" id="SSF160975">
    <property type="entry name" value="AF1531-like"/>
    <property type="match status" value="1"/>
</dbReference>
<dbReference type="PANTHER" id="PTHR40734">
    <property type="entry name" value="TRNA-SPECIFIC ADENOSINE DEAMINASE-RELATED"/>
    <property type="match status" value="1"/>
</dbReference>
<proteinExistence type="predicted"/>
<dbReference type="Proteomes" id="UP000002063">
    <property type="component" value="Chromosome"/>
</dbReference>
<protein>
    <recommendedName>
        <fullName evidence="4">DUF655 domain-containing protein</fullName>
    </recommendedName>
</protein>
<dbReference type="PANTHER" id="PTHR40734:SF1">
    <property type="entry name" value="DNA-BINDING PROTEIN"/>
    <property type="match status" value="1"/>
</dbReference>
<feature type="region of interest" description="Disordered" evidence="1">
    <location>
        <begin position="1"/>
        <end position="20"/>
    </location>
</feature>
<gene>
    <name evidence="2" type="ordered locus">Metvu_1546</name>
</gene>
<keyword evidence="3" id="KW-1185">Reference proteome</keyword>
<dbReference type="OrthoDB" id="7902at2157"/>
<feature type="compositionally biased region" description="Basic residues" evidence="1">
    <location>
        <begin position="1"/>
        <end position="10"/>
    </location>
</feature>
<evidence type="ECO:0000313" key="3">
    <source>
        <dbReference type="Proteomes" id="UP000002063"/>
    </source>
</evidence>
<dbReference type="EMBL" id="CP001787">
    <property type="protein sequence ID" value="ACX73399.1"/>
    <property type="molecule type" value="Genomic_DNA"/>
</dbReference>
<dbReference type="STRING" id="579137.Metvu_1546"/>
<reference evidence="2" key="1">
    <citation type="submission" date="2009-10" db="EMBL/GenBank/DDBJ databases">
        <title>Complete sequence of chromosome of Methanocaldococcus vulcanius M7.</title>
        <authorList>
            <consortium name="US DOE Joint Genome Institute"/>
            <person name="Lucas S."/>
            <person name="Copeland A."/>
            <person name="Lapidus A."/>
            <person name="Glavina del Rio T."/>
            <person name="Dalin E."/>
            <person name="Tice H."/>
            <person name="Bruce D."/>
            <person name="Goodwin L."/>
            <person name="Pitluck S."/>
            <person name="Lcollab F.I."/>
            <person name="Brettin T."/>
            <person name="Detter J.C."/>
            <person name="Han C."/>
            <person name="Tapia R."/>
            <person name="Kuske C.R."/>
            <person name="Schmutz J."/>
            <person name="Larimer F."/>
            <person name="Land M."/>
            <person name="Hauser L."/>
            <person name="Kyrpides N."/>
            <person name="Ovchinikova G."/>
            <person name="Sieprawska-Lupa M."/>
            <person name="Whitman W.B."/>
            <person name="Woyke T."/>
        </authorList>
    </citation>
    <scope>NUCLEOTIDE SEQUENCE [LARGE SCALE GENOMIC DNA]</scope>
    <source>
        <strain evidence="2">M7</strain>
    </source>
</reference>
<dbReference type="GeneID" id="8513893"/>
<dbReference type="InterPro" id="IPR007003">
    <property type="entry name" value="DUF655"/>
</dbReference>